<dbReference type="VEuPathDB" id="FungiDB:PSTT_12009"/>
<dbReference type="EMBL" id="PKSL01000145">
    <property type="protein sequence ID" value="POW02260.1"/>
    <property type="molecule type" value="Genomic_DNA"/>
</dbReference>
<name>A0A2S4UYD4_9BASI</name>
<organism evidence="1 2">
    <name type="scientific">Puccinia striiformis</name>
    <dbReference type="NCBI Taxonomy" id="27350"/>
    <lineage>
        <taxon>Eukaryota</taxon>
        <taxon>Fungi</taxon>
        <taxon>Dikarya</taxon>
        <taxon>Basidiomycota</taxon>
        <taxon>Pucciniomycotina</taxon>
        <taxon>Pucciniomycetes</taxon>
        <taxon>Pucciniales</taxon>
        <taxon>Pucciniaceae</taxon>
        <taxon>Puccinia</taxon>
    </lineage>
</organism>
<reference evidence="1" key="1">
    <citation type="submission" date="2017-12" db="EMBL/GenBank/DDBJ databases">
        <title>Gene loss provides genomic basis for host adaptation in cereal stripe rust fungi.</title>
        <authorList>
            <person name="Xia C."/>
        </authorList>
    </citation>
    <scope>NUCLEOTIDE SEQUENCE [LARGE SCALE GENOMIC DNA]</scope>
    <source>
        <strain evidence="1">93-210</strain>
    </source>
</reference>
<accession>A0A2S4UYD4</accession>
<comment type="caution">
    <text evidence="1">The sequence shown here is derived from an EMBL/GenBank/DDBJ whole genome shotgun (WGS) entry which is preliminary data.</text>
</comment>
<keyword evidence="2" id="KW-1185">Reference proteome</keyword>
<evidence type="ECO:0000313" key="2">
    <source>
        <dbReference type="Proteomes" id="UP000239156"/>
    </source>
</evidence>
<proteinExistence type="predicted"/>
<sequence>MSNQVTTKKTCRFQRIMSYSNKIMSYSNKIFMLVAILSLMESIFAVPLELEQVTHNGSKYWVAIVAESPKVSENLLDHLGDYDTAPNGDHGLAAIFNVKNHEIRIANGCPQGRHEVLTLPARKQTAMAYNKFLPGYSSPLILAPKWIRRLLTKSYPRPSVQRNGISGWK</sequence>
<gene>
    <name evidence="1" type="ORF">PSTT_12009</name>
</gene>
<protein>
    <submittedName>
        <fullName evidence="1">Uncharacterized protein</fullName>
    </submittedName>
</protein>
<dbReference type="Proteomes" id="UP000239156">
    <property type="component" value="Unassembled WGS sequence"/>
</dbReference>
<dbReference type="VEuPathDB" id="FungiDB:PSHT_11621"/>
<evidence type="ECO:0000313" key="1">
    <source>
        <dbReference type="EMBL" id="POW02260.1"/>
    </source>
</evidence>
<dbReference type="AlphaFoldDB" id="A0A2S4UYD4"/>